<feature type="binding site" evidence="7">
    <location>
        <position position="200"/>
    </location>
    <ligand>
        <name>FAD</name>
        <dbReference type="ChEBI" id="CHEBI:57692"/>
    </ligand>
</feature>
<name>A0A814KIT6_9BILA</name>
<dbReference type="PANTHER" id="PTHR11530:SF11">
    <property type="entry name" value="D-ASPARTATE OXIDASE"/>
    <property type="match status" value="1"/>
</dbReference>
<evidence type="ECO:0000256" key="2">
    <source>
        <dbReference type="ARBA" id="ARBA00004253"/>
    </source>
</evidence>
<comment type="cofactor">
    <cofactor evidence="1 7">
        <name>FAD</name>
        <dbReference type="ChEBI" id="CHEBI:57692"/>
    </cofactor>
</comment>
<dbReference type="EMBL" id="CAJNOH010000480">
    <property type="protein sequence ID" value="CAF1053034.1"/>
    <property type="molecule type" value="Genomic_DNA"/>
</dbReference>
<dbReference type="Gene3D" id="3.40.50.720">
    <property type="entry name" value="NAD(P)-binding Rossmann-like Domain"/>
    <property type="match status" value="1"/>
</dbReference>
<feature type="binding site" evidence="7">
    <location>
        <position position="325"/>
    </location>
    <ligand>
        <name>D-dopa</name>
        <dbReference type="ChEBI" id="CHEBI:149689"/>
    </ligand>
</feature>
<dbReference type="SUPFAM" id="SSF51971">
    <property type="entry name" value="Nucleotide-binding domain"/>
    <property type="match status" value="1"/>
</dbReference>
<dbReference type="PANTHER" id="PTHR11530">
    <property type="entry name" value="D-AMINO ACID OXIDASE"/>
    <property type="match status" value="1"/>
</dbReference>
<keyword evidence="5 7" id="KW-0274">FAD</keyword>
<dbReference type="SUPFAM" id="SSF54373">
    <property type="entry name" value="FAD-linked reductases, C-terminal domain"/>
    <property type="match status" value="1"/>
</dbReference>
<evidence type="ECO:0000256" key="6">
    <source>
        <dbReference type="ARBA" id="ARBA00023002"/>
    </source>
</evidence>
<feature type="binding site" evidence="7">
    <location>
        <position position="242"/>
    </location>
    <ligand>
        <name>D-dopa</name>
        <dbReference type="ChEBI" id="CHEBI:149689"/>
    </ligand>
</feature>
<evidence type="ECO:0000313" key="11">
    <source>
        <dbReference type="Proteomes" id="UP000663854"/>
    </source>
</evidence>
<dbReference type="AlphaFoldDB" id="A0A814KIT6"/>
<feature type="binding site" evidence="7">
    <location>
        <position position="297"/>
    </location>
    <ligand>
        <name>D-dopa</name>
        <dbReference type="ChEBI" id="CHEBI:149689"/>
    </ligand>
</feature>
<dbReference type="GO" id="GO:0071949">
    <property type="term" value="F:FAD binding"/>
    <property type="evidence" value="ECO:0007669"/>
    <property type="project" value="InterPro"/>
</dbReference>
<accession>A0A814KIT6</accession>
<evidence type="ECO:0000313" key="10">
    <source>
        <dbReference type="EMBL" id="CAF1269180.1"/>
    </source>
</evidence>
<dbReference type="Proteomes" id="UP000663870">
    <property type="component" value="Unassembled WGS sequence"/>
</dbReference>
<organism evidence="9 11">
    <name type="scientific">Rotaria sordida</name>
    <dbReference type="NCBI Taxonomy" id="392033"/>
    <lineage>
        <taxon>Eukaryota</taxon>
        <taxon>Metazoa</taxon>
        <taxon>Spiralia</taxon>
        <taxon>Gnathifera</taxon>
        <taxon>Rotifera</taxon>
        <taxon>Eurotatoria</taxon>
        <taxon>Bdelloidea</taxon>
        <taxon>Philodinida</taxon>
        <taxon>Philodinidae</taxon>
        <taxon>Rotaria</taxon>
    </lineage>
</organism>
<dbReference type="GO" id="GO:0003884">
    <property type="term" value="F:D-amino-acid oxidase activity"/>
    <property type="evidence" value="ECO:0007669"/>
    <property type="project" value="InterPro"/>
</dbReference>
<dbReference type="GO" id="GO:0019478">
    <property type="term" value="P:D-amino acid catabolic process"/>
    <property type="evidence" value="ECO:0007669"/>
    <property type="project" value="TreeGrafter"/>
</dbReference>
<evidence type="ECO:0000256" key="1">
    <source>
        <dbReference type="ARBA" id="ARBA00001974"/>
    </source>
</evidence>
<evidence type="ECO:0000256" key="5">
    <source>
        <dbReference type="ARBA" id="ARBA00022827"/>
    </source>
</evidence>
<dbReference type="InterPro" id="IPR006076">
    <property type="entry name" value="FAD-dep_OxRdtase"/>
</dbReference>
<protein>
    <recommendedName>
        <fullName evidence="8">FAD dependent oxidoreductase domain-containing protein</fullName>
    </recommendedName>
</protein>
<proteinExistence type="inferred from homology"/>
<feature type="domain" description="FAD dependent oxidoreductase" evidence="8">
    <location>
        <begin position="9"/>
        <end position="340"/>
    </location>
</feature>
<dbReference type="GO" id="GO:0005782">
    <property type="term" value="C:peroxisomal matrix"/>
    <property type="evidence" value="ECO:0007669"/>
    <property type="project" value="UniProtKB-SubCell"/>
</dbReference>
<comment type="similarity">
    <text evidence="3">Belongs to the DAMOX/DASOX family.</text>
</comment>
<evidence type="ECO:0000259" key="8">
    <source>
        <dbReference type="Pfam" id="PF01266"/>
    </source>
</evidence>
<keyword evidence="6" id="KW-0560">Oxidoreductase</keyword>
<keyword evidence="4" id="KW-0285">Flavoprotein</keyword>
<sequence>MSSSSNTYRITIVGAGIIGLTTACTLLKEYATNENLQLTIISEKFTPETTGDISAGYWEPYGLKTIDERILRWAGYTYNIFLSEFFSIKASCGGIMKVTSYRLYGFNGQNKDNNINNTEKPKFSELVRHFRLLDQHELETFDHLKPTSGFVMSSIVVEVSKYLPQLLRFLSQDNRVKFIKKKIHSLIELKDKADVIINCTGLASRYLVGDQTVRPARGQVIRVYAPWIKSAYSFDTDEGFGYVVPQSDRVVLGGTFQLNDWNTKVDENDTRKILRMCAKALPALEQIHSGRVDVGLRPYRDDGVRLEHEKTIDGINVVHCYGHSGAGVTVSWGCAKDVVDIVKTLLPPNSKRQDNLPEHEQLWRLVPNFKYIILRAKI</sequence>
<evidence type="ECO:0000256" key="4">
    <source>
        <dbReference type="ARBA" id="ARBA00022630"/>
    </source>
</evidence>
<evidence type="ECO:0000256" key="7">
    <source>
        <dbReference type="PIRSR" id="PIRSR000189-1"/>
    </source>
</evidence>
<reference evidence="9" key="1">
    <citation type="submission" date="2021-02" db="EMBL/GenBank/DDBJ databases">
        <authorList>
            <person name="Nowell W R."/>
        </authorList>
    </citation>
    <scope>NUCLEOTIDE SEQUENCE</scope>
</reference>
<dbReference type="Pfam" id="PF01266">
    <property type="entry name" value="DAO"/>
    <property type="match status" value="1"/>
</dbReference>
<comment type="caution">
    <text evidence="9">The sequence shown here is derived from an EMBL/GenBank/DDBJ whole genome shotgun (WGS) entry which is preliminary data.</text>
</comment>
<dbReference type="EMBL" id="CAJNOL010001028">
    <property type="protein sequence ID" value="CAF1269180.1"/>
    <property type="molecule type" value="Genomic_DNA"/>
</dbReference>
<dbReference type="PIRSF" id="PIRSF000189">
    <property type="entry name" value="D-aa_oxidase"/>
    <property type="match status" value="1"/>
</dbReference>
<evidence type="ECO:0000256" key="3">
    <source>
        <dbReference type="ARBA" id="ARBA00006730"/>
    </source>
</evidence>
<dbReference type="InterPro" id="IPR023209">
    <property type="entry name" value="DAO"/>
</dbReference>
<gene>
    <name evidence="10" type="ORF">JXQ802_LOCUS27894</name>
    <name evidence="9" type="ORF">PYM288_LOCUS17245</name>
</gene>
<evidence type="ECO:0000313" key="9">
    <source>
        <dbReference type="EMBL" id="CAF1053034.1"/>
    </source>
</evidence>
<dbReference type="Proteomes" id="UP000663854">
    <property type="component" value="Unassembled WGS sequence"/>
</dbReference>
<evidence type="ECO:0000313" key="12">
    <source>
        <dbReference type="Proteomes" id="UP000663870"/>
    </source>
</evidence>
<comment type="subcellular location">
    <subcellularLocation>
        <location evidence="2">Peroxisome matrix</location>
    </subcellularLocation>
</comment>
<dbReference type="Gene3D" id="3.30.9.10">
    <property type="entry name" value="D-Amino Acid Oxidase, subunit A, domain 2"/>
    <property type="match status" value="1"/>
</dbReference>
<keyword evidence="12" id="KW-1185">Reference proteome</keyword>